<dbReference type="EMBL" id="JANIBC010000011">
    <property type="protein sequence ID" value="MCQ8186057.1"/>
    <property type="molecule type" value="Genomic_DNA"/>
</dbReference>
<feature type="transmembrane region" description="Helical" evidence="7">
    <location>
        <begin position="78"/>
        <end position="99"/>
    </location>
</feature>
<keyword evidence="5 7" id="KW-0472">Membrane</keyword>
<feature type="transmembrane region" description="Helical" evidence="7">
    <location>
        <begin position="186"/>
        <end position="208"/>
    </location>
</feature>
<feature type="transmembrane region" description="Helical" evidence="7">
    <location>
        <begin position="228"/>
        <end position="247"/>
    </location>
</feature>
<feature type="transmembrane region" description="Helical" evidence="7">
    <location>
        <begin position="268"/>
        <end position="291"/>
    </location>
</feature>
<keyword evidence="3 7" id="KW-0812">Transmembrane</keyword>
<keyword evidence="9" id="KW-1185">Reference proteome</keyword>
<proteinExistence type="inferred from homology"/>
<feature type="transmembrane region" description="Helical" evidence="7">
    <location>
        <begin position="355"/>
        <end position="378"/>
    </location>
</feature>
<dbReference type="GO" id="GO:0005886">
    <property type="term" value="C:plasma membrane"/>
    <property type="evidence" value="ECO:0007669"/>
    <property type="project" value="TreeGrafter"/>
</dbReference>
<feature type="transmembrane region" description="Helical" evidence="7">
    <location>
        <begin position="6"/>
        <end position="25"/>
    </location>
</feature>
<dbReference type="GO" id="GO:0005412">
    <property type="term" value="F:D-glucose:sodium symporter activity"/>
    <property type="evidence" value="ECO:0007669"/>
    <property type="project" value="TreeGrafter"/>
</dbReference>
<accession>A0A9X2LAH9</accession>
<protein>
    <submittedName>
        <fullName evidence="8">SLC5 family protein</fullName>
    </submittedName>
</protein>
<feature type="transmembrane region" description="Helical" evidence="7">
    <location>
        <begin position="311"/>
        <end position="334"/>
    </location>
</feature>
<evidence type="ECO:0000313" key="9">
    <source>
        <dbReference type="Proteomes" id="UP001142610"/>
    </source>
</evidence>
<keyword evidence="4 7" id="KW-1133">Transmembrane helix</keyword>
<feature type="transmembrane region" description="Helical" evidence="7">
    <location>
        <begin position="390"/>
        <end position="409"/>
    </location>
</feature>
<feature type="transmembrane region" description="Helical" evidence="7">
    <location>
        <begin position="441"/>
        <end position="463"/>
    </location>
</feature>
<dbReference type="Proteomes" id="UP001142610">
    <property type="component" value="Unassembled WGS sequence"/>
</dbReference>
<dbReference type="PANTHER" id="PTHR11819:SF195">
    <property type="entry name" value="SODIUM_GLUCOSE COTRANSPORTER 4"/>
    <property type="match status" value="1"/>
</dbReference>
<feature type="transmembrane region" description="Helical" evidence="7">
    <location>
        <begin position="119"/>
        <end position="143"/>
    </location>
</feature>
<dbReference type="Pfam" id="PF00474">
    <property type="entry name" value="SSF"/>
    <property type="match status" value="1"/>
</dbReference>
<dbReference type="InterPro" id="IPR038377">
    <property type="entry name" value="Na/Glc_symporter_sf"/>
</dbReference>
<dbReference type="PROSITE" id="PS50283">
    <property type="entry name" value="NA_SOLUT_SYMP_3"/>
    <property type="match status" value="1"/>
</dbReference>
<dbReference type="PANTHER" id="PTHR11819">
    <property type="entry name" value="SOLUTE CARRIER FAMILY 5"/>
    <property type="match status" value="1"/>
</dbReference>
<feature type="transmembrane region" description="Helical" evidence="7">
    <location>
        <begin position="155"/>
        <end position="174"/>
    </location>
</feature>
<gene>
    <name evidence="8" type="ORF">NOG11_11725</name>
</gene>
<evidence type="ECO:0000256" key="2">
    <source>
        <dbReference type="ARBA" id="ARBA00006434"/>
    </source>
</evidence>
<evidence type="ECO:0000256" key="6">
    <source>
        <dbReference type="RuleBase" id="RU362091"/>
    </source>
</evidence>
<organism evidence="8 9">
    <name type="scientific">Parvularcula maris</name>
    <dbReference type="NCBI Taxonomy" id="2965077"/>
    <lineage>
        <taxon>Bacteria</taxon>
        <taxon>Pseudomonadati</taxon>
        <taxon>Pseudomonadota</taxon>
        <taxon>Alphaproteobacteria</taxon>
        <taxon>Parvularculales</taxon>
        <taxon>Parvularculaceae</taxon>
        <taxon>Parvularcula</taxon>
    </lineage>
</organism>
<evidence type="ECO:0000256" key="3">
    <source>
        <dbReference type="ARBA" id="ARBA00022692"/>
    </source>
</evidence>
<comment type="similarity">
    <text evidence="2 6">Belongs to the sodium:solute symporter (SSF) (TC 2.A.21) family.</text>
</comment>
<reference evidence="8" key="1">
    <citation type="submission" date="2022-07" db="EMBL/GenBank/DDBJ databases">
        <title>Parvularcula maris sp. nov., an algicidal bacterium isolated from seawater.</title>
        <authorList>
            <person name="Li F."/>
        </authorList>
    </citation>
    <scope>NUCLEOTIDE SEQUENCE</scope>
    <source>
        <strain evidence="8">BGMRC 0090</strain>
    </source>
</reference>
<comment type="caution">
    <text evidence="8">The sequence shown here is derived from an EMBL/GenBank/DDBJ whole genome shotgun (WGS) entry which is preliminary data.</text>
</comment>
<comment type="subcellular location">
    <subcellularLocation>
        <location evidence="1">Membrane</location>
        <topology evidence="1">Multi-pass membrane protein</topology>
    </subcellularLocation>
</comment>
<dbReference type="Gene3D" id="1.20.1730.10">
    <property type="entry name" value="Sodium/glucose cotransporter"/>
    <property type="match status" value="1"/>
</dbReference>
<evidence type="ECO:0000256" key="4">
    <source>
        <dbReference type="ARBA" id="ARBA00022989"/>
    </source>
</evidence>
<evidence type="ECO:0000256" key="5">
    <source>
        <dbReference type="ARBA" id="ARBA00023136"/>
    </source>
</evidence>
<sequence length="487" mass="52328">MIDPVQLSIFLLVTVLIGVLTWLQIKGKTDDDRASGKDYFLAGRSLSWYFVAGSITLTNLSTDQLVGMNGNQMALLAWWELAAVAGLMILAFVFVPIYYRNQCTTTTELLERKYGDRNIRALISVLFLLGNLFIYLPLMLYSGSLFLKSLSGTELPILVIAVGFAVVGTGYAVYGGLRAVAVSDTISGVLVLGLALYVVYAALKAIGFDLSAIPSERLTLIGDAQSPIPFPTLFTGMILIQIFYWSTNQTITQRAMAAPTIREAQKGVVAAAGIRLLIVPAIVVLPGIAAFELFGDVGDEAYGRVTGMVLPGWLSGVFAAAIAAAVLTSFNSVLNSSATLFVMDLYRPYRGELQNVARTSNIVSITMAVVGILFVPLYQQADSLINLVQQLNGLLSMPILSAFAVGLLFRNVAAGAAMTGVVLGVAFYAFVSFVWEPFHYIHAMALVFAFSVAVSLLTNRLVFGRDASFVLGGDKVRAALSYPSSRP</sequence>
<dbReference type="NCBIfam" id="TIGR00813">
    <property type="entry name" value="sss"/>
    <property type="match status" value="1"/>
</dbReference>
<evidence type="ECO:0000256" key="7">
    <source>
        <dbReference type="SAM" id="Phobius"/>
    </source>
</evidence>
<feature type="transmembrane region" description="Helical" evidence="7">
    <location>
        <begin position="416"/>
        <end position="435"/>
    </location>
</feature>
<dbReference type="RefSeq" id="WP_256619952.1">
    <property type="nucleotide sequence ID" value="NZ_JANIBC010000011.1"/>
</dbReference>
<dbReference type="CDD" id="cd10328">
    <property type="entry name" value="SLC5sbd_YidK"/>
    <property type="match status" value="1"/>
</dbReference>
<evidence type="ECO:0000313" key="8">
    <source>
        <dbReference type="EMBL" id="MCQ8186057.1"/>
    </source>
</evidence>
<dbReference type="InterPro" id="IPR001734">
    <property type="entry name" value="Na/solute_symporter"/>
</dbReference>
<dbReference type="AlphaFoldDB" id="A0A9X2LAH9"/>
<name>A0A9X2LAH9_9PROT</name>
<evidence type="ECO:0000256" key="1">
    <source>
        <dbReference type="ARBA" id="ARBA00004141"/>
    </source>
</evidence>